<dbReference type="PANTHER" id="PTHR36834">
    <property type="entry name" value="MEMBRANE PROTEIN-RELATED"/>
    <property type="match status" value="1"/>
</dbReference>
<feature type="transmembrane region" description="Helical" evidence="1">
    <location>
        <begin position="6"/>
        <end position="24"/>
    </location>
</feature>
<sequence>MNKTLYLINGRFLIILGIIGYLVVRSILIGVKHKNNNPIYWLMEVINFLFVLYLLLVVSVTLFPLALWIDFNIEHIKFGLNLIPLVSTIKDISNIGTAYDGDAAFMFGLIIKNVGGNILLLMPLGVLAPLISNKYIHFKNIVKLGFLISISIESIQFIEIVAGGYGRTVDVDDVICNVIGASIGYLIYKILIRLINKYQIKALLTMDPEKMKM</sequence>
<reference evidence="3" key="1">
    <citation type="submission" date="2022-04" db="EMBL/GenBank/DDBJ databases">
        <authorList>
            <person name="Criscuolo A."/>
        </authorList>
    </citation>
    <scope>NUCLEOTIDE SEQUENCE</scope>
    <source>
        <strain evidence="3">CIP111895</strain>
    </source>
</reference>
<evidence type="ECO:0000259" key="2">
    <source>
        <dbReference type="Pfam" id="PF04892"/>
    </source>
</evidence>
<keyword evidence="1" id="KW-0812">Transmembrane</keyword>
<dbReference type="PANTHER" id="PTHR36834:SF2">
    <property type="entry name" value="MEMBRANE PROTEIN"/>
    <property type="match status" value="1"/>
</dbReference>
<feature type="transmembrane region" description="Helical" evidence="1">
    <location>
        <begin position="114"/>
        <end position="132"/>
    </location>
</feature>
<feature type="domain" description="VanZ-like" evidence="2">
    <location>
        <begin position="50"/>
        <end position="191"/>
    </location>
</feature>
<keyword evidence="1" id="KW-1133">Transmembrane helix</keyword>
<feature type="transmembrane region" description="Helical" evidence="1">
    <location>
        <begin position="45"/>
        <end position="69"/>
    </location>
</feature>
<dbReference type="InterPro" id="IPR006976">
    <property type="entry name" value="VanZ-like"/>
</dbReference>
<feature type="transmembrane region" description="Helical" evidence="1">
    <location>
        <begin position="178"/>
        <end position="196"/>
    </location>
</feature>
<protein>
    <recommendedName>
        <fullName evidence="2">VanZ-like domain-containing protein</fullName>
    </recommendedName>
</protein>
<proteinExistence type="predicted"/>
<accession>A0ABN8KUG9</accession>
<dbReference type="Pfam" id="PF04892">
    <property type="entry name" value="VanZ"/>
    <property type="match status" value="1"/>
</dbReference>
<organism evidence="3 4">
    <name type="scientific">Neobacillus rhizosphaerae</name>
    <dbReference type="NCBI Taxonomy" id="2880965"/>
    <lineage>
        <taxon>Bacteria</taxon>
        <taxon>Bacillati</taxon>
        <taxon>Bacillota</taxon>
        <taxon>Bacilli</taxon>
        <taxon>Bacillales</taxon>
        <taxon>Bacillaceae</taxon>
        <taxon>Neobacillus</taxon>
    </lineage>
</organism>
<dbReference type="InterPro" id="IPR053150">
    <property type="entry name" value="Teicoplanin_resist-assoc"/>
</dbReference>
<dbReference type="Proteomes" id="UP000838308">
    <property type="component" value="Unassembled WGS sequence"/>
</dbReference>
<keyword evidence="4" id="KW-1185">Reference proteome</keyword>
<evidence type="ECO:0000256" key="1">
    <source>
        <dbReference type="SAM" id="Phobius"/>
    </source>
</evidence>
<comment type="caution">
    <text evidence="3">The sequence shown here is derived from an EMBL/GenBank/DDBJ whole genome shotgun (WGS) entry which is preliminary data.</text>
</comment>
<gene>
    <name evidence="3" type="ORF">BACCIP111895_03215</name>
</gene>
<evidence type="ECO:0000313" key="4">
    <source>
        <dbReference type="Proteomes" id="UP000838308"/>
    </source>
</evidence>
<name>A0ABN8KUG9_9BACI</name>
<keyword evidence="1" id="KW-0472">Membrane</keyword>
<dbReference type="EMBL" id="CALBWS010000022">
    <property type="protein sequence ID" value="CAH2716031.1"/>
    <property type="molecule type" value="Genomic_DNA"/>
</dbReference>
<evidence type="ECO:0000313" key="3">
    <source>
        <dbReference type="EMBL" id="CAH2716031.1"/>
    </source>
</evidence>